<keyword evidence="6" id="KW-1185">Reference proteome</keyword>
<dbReference type="OrthoDB" id="1535081at2759"/>
<evidence type="ECO:0000313" key="5">
    <source>
        <dbReference type="EMBL" id="QKX60428.1"/>
    </source>
</evidence>
<evidence type="ECO:0000313" key="6">
    <source>
        <dbReference type="Proteomes" id="UP000509510"/>
    </source>
</evidence>
<evidence type="ECO:0000256" key="3">
    <source>
        <dbReference type="ARBA" id="ARBA00022691"/>
    </source>
</evidence>
<organism evidence="5 6">
    <name type="scientific">Talaromyces rugulosus</name>
    <name type="common">Penicillium rugulosum</name>
    <dbReference type="NCBI Taxonomy" id="121627"/>
    <lineage>
        <taxon>Eukaryota</taxon>
        <taxon>Fungi</taxon>
        <taxon>Dikarya</taxon>
        <taxon>Ascomycota</taxon>
        <taxon>Pezizomycotina</taxon>
        <taxon>Eurotiomycetes</taxon>
        <taxon>Eurotiomycetidae</taxon>
        <taxon>Eurotiales</taxon>
        <taxon>Trichocomaceae</taxon>
        <taxon>Talaromyces</taxon>
        <taxon>Talaromyces sect. Islandici</taxon>
    </lineage>
</organism>
<dbReference type="KEGG" id="trg:TRUGW13939_07573"/>
<evidence type="ECO:0000256" key="2">
    <source>
        <dbReference type="ARBA" id="ARBA00022679"/>
    </source>
</evidence>
<keyword evidence="3" id="KW-0949">S-adenosyl-L-methionine</keyword>
<protein>
    <recommendedName>
        <fullName evidence="4">O-methyltransferase C-terminal domain-containing protein</fullName>
    </recommendedName>
</protein>
<keyword evidence="2" id="KW-0808">Transferase</keyword>
<dbReference type="PANTHER" id="PTHR43712">
    <property type="entry name" value="PUTATIVE (AFU_ORTHOLOGUE AFUA_4G14580)-RELATED"/>
    <property type="match status" value="1"/>
</dbReference>
<sequence>MMSNFNAFMAGSLETRKDWFYLFPVDKIILDGARRDGTDSTLLVDIGGGEGHDIEAFHRSFPDAVGDLVLQDLPGTIDNIKKLDPVIVRQKHNFFEQQPVKGARAYYLRYIFHDWPDDECVTILKHIASAMQPGYSKLLIFEWVLPAKNVPLYPALLDINMMALLNGMERTKEQWTALLSQAGLRIVKFWSVGSESEGLIEAILEN</sequence>
<dbReference type="PROSITE" id="PS51683">
    <property type="entry name" value="SAM_OMT_II"/>
    <property type="match status" value="1"/>
</dbReference>
<dbReference type="GO" id="GO:0032259">
    <property type="term" value="P:methylation"/>
    <property type="evidence" value="ECO:0007669"/>
    <property type="project" value="UniProtKB-KW"/>
</dbReference>
<dbReference type="GO" id="GO:0008171">
    <property type="term" value="F:O-methyltransferase activity"/>
    <property type="evidence" value="ECO:0007669"/>
    <property type="project" value="InterPro"/>
</dbReference>
<dbReference type="GeneID" id="55995064"/>
<dbReference type="EMBL" id="CP055901">
    <property type="protein sequence ID" value="QKX60428.1"/>
    <property type="molecule type" value="Genomic_DNA"/>
</dbReference>
<dbReference type="SUPFAM" id="SSF53335">
    <property type="entry name" value="S-adenosyl-L-methionine-dependent methyltransferases"/>
    <property type="match status" value="1"/>
</dbReference>
<dbReference type="AlphaFoldDB" id="A0A7H8R334"/>
<feature type="domain" description="O-methyltransferase C-terminal" evidence="4">
    <location>
        <begin position="41"/>
        <end position="184"/>
    </location>
</feature>
<name>A0A7H8R334_TALRU</name>
<proteinExistence type="predicted"/>
<dbReference type="Gene3D" id="3.40.50.150">
    <property type="entry name" value="Vaccinia Virus protein VP39"/>
    <property type="match status" value="1"/>
</dbReference>
<dbReference type="InterPro" id="IPR016461">
    <property type="entry name" value="COMT-like"/>
</dbReference>
<dbReference type="InterPro" id="IPR029063">
    <property type="entry name" value="SAM-dependent_MTases_sf"/>
</dbReference>
<evidence type="ECO:0000256" key="1">
    <source>
        <dbReference type="ARBA" id="ARBA00022603"/>
    </source>
</evidence>
<reference evidence="6" key="1">
    <citation type="submission" date="2020-06" db="EMBL/GenBank/DDBJ databases">
        <title>A chromosome-scale genome assembly of Talaromyces rugulosus W13939.</title>
        <authorList>
            <person name="Wang B."/>
            <person name="Guo L."/>
            <person name="Ye K."/>
            <person name="Wang L."/>
        </authorList>
    </citation>
    <scope>NUCLEOTIDE SEQUENCE [LARGE SCALE GENOMIC DNA]</scope>
    <source>
        <strain evidence="6">W13939</strain>
    </source>
</reference>
<dbReference type="RefSeq" id="XP_035346605.1">
    <property type="nucleotide sequence ID" value="XM_035490712.1"/>
</dbReference>
<accession>A0A7H8R334</accession>
<gene>
    <name evidence="5" type="ORF">TRUGW13939_07573</name>
</gene>
<dbReference type="PANTHER" id="PTHR43712:SF1">
    <property type="entry name" value="HYPOTHETICAL O-METHYLTRANSFERASE (EUROFUNG)-RELATED"/>
    <property type="match status" value="1"/>
</dbReference>
<dbReference type="Pfam" id="PF00891">
    <property type="entry name" value="Methyltransf_2"/>
    <property type="match status" value="1"/>
</dbReference>
<dbReference type="InterPro" id="IPR001077">
    <property type="entry name" value="COMT_C"/>
</dbReference>
<dbReference type="Proteomes" id="UP000509510">
    <property type="component" value="Chromosome IV"/>
</dbReference>
<keyword evidence="1" id="KW-0489">Methyltransferase</keyword>
<evidence type="ECO:0000259" key="4">
    <source>
        <dbReference type="Pfam" id="PF00891"/>
    </source>
</evidence>